<dbReference type="GO" id="GO:0016740">
    <property type="term" value="F:transferase activity"/>
    <property type="evidence" value="ECO:0007669"/>
    <property type="project" value="UniProtKB-KW"/>
</dbReference>
<proteinExistence type="predicted"/>
<accession>A0A7V6CNF8</accession>
<feature type="coiled-coil region" evidence="2">
    <location>
        <begin position="35"/>
        <end position="62"/>
    </location>
</feature>
<protein>
    <recommendedName>
        <fullName evidence="3">PTS EIIA type-4 domain-containing protein</fullName>
    </recommendedName>
</protein>
<dbReference type="InterPro" id="IPR051471">
    <property type="entry name" value="Bacterial_PTS_sugar_comp"/>
</dbReference>
<dbReference type="PROSITE" id="PS51096">
    <property type="entry name" value="PTS_EIIA_TYPE_4"/>
    <property type="match status" value="1"/>
</dbReference>
<comment type="caution">
    <text evidence="4">The sequence shown here is derived from an EMBL/GenBank/DDBJ whole genome shotgun (WGS) entry which is preliminary data.</text>
</comment>
<organism evidence="4">
    <name type="scientific">candidate division WOR-3 bacterium</name>
    <dbReference type="NCBI Taxonomy" id="2052148"/>
    <lineage>
        <taxon>Bacteria</taxon>
        <taxon>Bacteria division WOR-3</taxon>
    </lineage>
</organism>
<sequence>MNKIGAIILTHSQLAFGYQKLLEKMFGNLEDAFFLTNEGLSAEELKRKLEEAIEKLAKEKIIIFVDIISGSCAQVAAQVKKEKDNIKLVCGFNLPSLIKFFTYKDKIPLEELLREVIASGKEGIREI</sequence>
<reference evidence="4" key="1">
    <citation type="journal article" date="2020" name="mSystems">
        <title>Genome- and Community-Level Interaction Insights into Carbon Utilization and Element Cycling Functions of Hydrothermarchaeota in Hydrothermal Sediment.</title>
        <authorList>
            <person name="Zhou Z."/>
            <person name="Liu Y."/>
            <person name="Xu W."/>
            <person name="Pan J."/>
            <person name="Luo Z.H."/>
            <person name="Li M."/>
        </authorList>
    </citation>
    <scope>NUCLEOTIDE SEQUENCE [LARGE SCALE GENOMIC DNA]</scope>
    <source>
        <strain evidence="4">SpSt-791</strain>
    </source>
</reference>
<feature type="domain" description="PTS EIIA type-4" evidence="3">
    <location>
        <begin position="3"/>
        <end position="124"/>
    </location>
</feature>
<evidence type="ECO:0000313" key="4">
    <source>
        <dbReference type="EMBL" id="HHR49008.1"/>
    </source>
</evidence>
<evidence type="ECO:0000256" key="2">
    <source>
        <dbReference type="SAM" id="Coils"/>
    </source>
</evidence>
<dbReference type="SUPFAM" id="SSF53062">
    <property type="entry name" value="PTS system fructose IIA component-like"/>
    <property type="match status" value="1"/>
</dbReference>
<gene>
    <name evidence="4" type="ORF">ENV79_05175</name>
</gene>
<dbReference type="GO" id="GO:0009401">
    <property type="term" value="P:phosphoenolpyruvate-dependent sugar phosphotransferase system"/>
    <property type="evidence" value="ECO:0007669"/>
    <property type="project" value="InterPro"/>
</dbReference>
<dbReference type="Pfam" id="PF03610">
    <property type="entry name" value="EIIA-man"/>
    <property type="match status" value="1"/>
</dbReference>
<name>A0A7V6CNF8_UNCW3</name>
<dbReference type="EMBL" id="DTHS01000031">
    <property type="protein sequence ID" value="HHR49008.1"/>
    <property type="molecule type" value="Genomic_DNA"/>
</dbReference>
<dbReference type="AlphaFoldDB" id="A0A7V6CNF8"/>
<dbReference type="InterPro" id="IPR004701">
    <property type="entry name" value="PTS_EIIA_man-typ"/>
</dbReference>
<dbReference type="Gene3D" id="3.40.50.510">
    <property type="entry name" value="Phosphotransferase system, mannose-type IIA component"/>
    <property type="match status" value="1"/>
</dbReference>
<dbReference type="PANTHER" id="PTHR33799">
    <property type="entry name" value="PTS PERMEASE-RELATED-RELATED"/>
    <property type="match status" value="1"/>
</dbReference>
<dbReference type="PANTHER" id="PTHR33799:SF1">
    <property type="entry name" value="PTS SYSTEM MANNOSE-SPECIFIC EIIAB COMPONENT-RELATED"/>
    <property type="match status" value="1"/>
</dbReference>
<keyword evidence="1" id="KW-0808">Transferase</keyword>
<dbReference type="GO" id="GO:0016020">
    <property type="term" value="C:membrane"/>
    <property type="evidence" value="ECO:0007669"/>
    <property type="project" value="InterPro"/>
</dbReference>
<evidence type="ECO:0000256" key="1">
    <source>
        <dbReference type="ARBA" id="ARBA00022679"/>
    </source>
</evidence>
<evidence type="ECO:0000259" key="3">
    <source>
        <dbReference type="PROSITE" id="PS51096"/>
    </source>
</evidence>
<keyword evidence="2" id="KW-0175">Coiled coil</keyword>
<dbReference type="InterPro" id="IPR036662">
    <property type="entry name" value="PTS_EIIA_man-typ_sf"/>
</dbReference>